<dbReference type="AlphaFoldDB" id="A0A127QFN8"/>
<gene>
    <name evidence="1" type="ORF">CAter282_1078</name>
</gene>
<name>A0A127QFN8_9BURK</name>
<dbReference type="Proteomes" id="UP000071778">
    <property type="component" value="Chromosome"/>
</dbReference>
<protein>
    <submittedName>
        <fullName evidence="1">Uncharacterized protein</fullName>
    </submittedName>
</protein>
<dbReference type="PATRIC" id="fig|279058.18.peg.1066"/>
<evidence type="ECO:0000313" key="2">
    <source>
        <dbReference type="Proteomes" id="UP000071778"/>
    </source>
</evidence>
<organism evidence="1 2">
    <name type="scientific">Collimonas arenae</name>
    <dbReference type="NCBI Taxonomy" id="279058"/>
    <lineage>
        <taxon>Bacteria</taxon>
        <taxon>Pseudomonadati</taxon>
        <taxon>Pseudomonadota</taxon>
        <taxon>Betaproteobacteria</taxon>
        <taxon>Burkholderiales</taxon>
        <taxon>Oxalobacteraceae</taxon>
        <taxon>Collimonas</taxon>
    </lineage>
</organism>
<keyword evidence="2" id="KW-1185">Reference proteome</keyword>
<accession>A0A127QFN8</accession>
<sequence length="81" mass="8733">MNSFPYIIHAVFIKTSAFVLGIRPSKPAASMGASVGQYMMQSVVGLIVGSHDLIANCCVDYRSIENYPGARSHPPPRLPAK</sequence>
<evidence type="ECO:0000313" key="1">
    <source>
        <dbReference type="EMBL" id="AMP08873.1"/>
    </source>
</evidence>
<dbReference type="EMBL" id="CP013235">
    <property type="protein sequence ID" value="AMP08873.1"/>
    <property type="molecule type" value="Genomic_DNA"/>
</dbReference>
<proteinExistence type="predicted"/>
<reference evidence="1 2" key="1">
    <citation type="submission" date="2015-11" db="EMBL/GenBank/DDBJ databases">
        <title>Exploring the genomic traits of fungus-feeding bacterial genus Collimonas.</title>
        <authorList>
            <person name="Song C."/>
            <person name="Schmidt R."/>
            <person name="de Jager V."/>
            <person name="Krzyzanowska D."/>
            <person name="Jongedijk E."/>
            <person name="Cankar K."/>
            <person name="Beekwilder J."/>
            <person name="van Veen A."/>
            <person name="de Boer W."/>
            <person name="van Veen J.A."/>
            <person name="Garbeva P."/>
        </authorList>
    </citation>
    <scope>NUCLEOTIDE SEQUENCE [LARGE SCALE GENOMIC DNA]</scope>
    <source>
        <strain evidence="1 2">Ter282</strain>
    </source>
</reference>